<evidence type="ECO:0000313" key="3">
    <source>
        <dbReference type="Proteomes" id="UP000276133"/>
    </source>
</evidence>
<keyword evidence="3" id="KW-1185">Reference proteome</keyword>
<gene>
    <name evidence="2" type="ORF">BpHYR1_039970</name>
</gene>
<reference evidence="2 3" key="1">
    <citation type="journal article" date="2018" name="Sci. Rep.">
        <title>Genomic signatures of local adaptation to the degree of environmental predictability in rotifers.</title>
        <authorList>
            <person name="Franch-Gras L."/>
            <person name="Hahn C."/>
            <person name="Garcia-Roger E.M."/>
            <person name="Carmona M.J."/>
            <person name="Serra M."/>
            <person name="Gomez A."/>
        </authorList>
    </citation>
    <scope>NUCLEOTIDE SEQUENCE [LARGE SCALE GENOMIC DNA]</scope>
    <source>
        <strain evidence="2">HYR1</strain>
    </source>
</reference>
<protein>
    <submittedName>
        <fullName evidence="2">Uncharacterized protein</fullName>
    </submittedName>
</protein>
<sequence length="375" mass="43658">MEITFFLVQIPQSSLAIMISLIFIKIDCSVVEFRIKKFCRARVTQKLTIIAKAELKHIRLWLKRRNDDNFKISLSQIFLQSSTSSYFNDTSNNPNGKIGKKLSLEDELCELLHENSQLKNFLKEKEDIIKILQEKIRTAKQNFSRLYQENFNEEKKLENLDTNVQQNDESAVYFSPSLDQNQIIHTFNPILNPLDTGYEVNSTTSTATTTTETFKTNETSSKASKNFAFNILSPNSEKLRNDLDEVEELTTRVRDSISLDLSNTRRYSPLLYEYYRKQIDLAKSIQCTYNIQCNTLFDAMTLMRKCLKDYCKTVHNPEYLAIDEIGQPNPNQYTYNDFLAKNNHKFTDSKTDTQEYNKSCFIIGNSFEHQTKQGE</sequence>
<proteinExistence type="predicted"/>
<feature type="coiled-coil region" evidence="1">
    <location>
        <begin position="115"/>
        <end position="149"/>
    </location>
</feature>
<dbReference type="AlphaFoldDB" id="A0A3M7SIB9"/>
<evidence type="ECO:0000313" key="2">
    <source>
        <dbReference type="EMBL" id="RNA35501.1"/>
    </source>
</evidence>
<dbReference type="Proteomes" id="UP000276133">
    <property type="component" value="Unassembled WGS sequence"/>
</dbReference>
<organism evidence="2 3">
    <name type="scientific">Brachionus plicatilis</name>
    <name type="common">Marine rotifer</name>
    <name type="synonym">Brachionus muelleri</name>
    <dbReference type="NCBI Taxonomy" id="10195"/>
    <lineage>
        <taxon>Eukaryota</taxon>
        <taxon>Metazoa</taxon>
        <taxon>Spiralia</taxon>
        <taxon>Gnathifera</taxon>
        <taxon>Rotifera</taxon>
        <taxon>Eurotatoria</taxon>
        <taxon>Monogononta</taxon>
        <taxon>Pseudotrocha</taxon>
        <taxon>Ploima</taxon>
        <taxon>Brachionidae</taxon>
        <taxon>Brachionus</taxon>
    </lineage>
</organism>
<evidence type="ECO:0000256" key="1">
    <source>
        <dbReference type="SAM" id="Coils"/>
    </source>
</evidence>
<keyword evidence="1" id="KW-0175">Coiled coil</keyword>
<dbReference type="EMBL" id="REGN01001318">
    <property type="protein sequence ID" value="RNA35501.1"/>
    <property type="molecule type" value="Genomic_DNA"/>
</dbReference>
<comment type="caution">
    <text evidence="2">The sequence shown here is derived from an EMBL/GenBank/DDBJ whole genome shotgun (WGS) entry which is preliminary data.</text>
</comment>
<accession>A0A3M7SIB9</accession>
<name>A0A3M7SIB9_BRAPC</name>